<keyword evidence="3" id="KW-0808">Transferase</keyword>
<dbReference type="KEGG" id="pbr:PB2503_06757"/>
<feature type="transmembrane region" description="Helical" evidence="1">
    <location>
        <begin position="145"/>
        <end position="165"/>
    </location>
</feature>
<accession>E0TI78</accession>
<feature type="transmembrane region" description="Helical" evidence="1">
    <location>
        <begin position="91"/>
        <end position="111"/>
    </location>
</feature>
<dbReference type="HOGENOM" id="CLU_005679_2_0_5"/>
<dbReference type="PANTHER" id="PTHR23028:SF131">
    <property type="entry name" value="BLR2367 PROTEIN"/>
    <property type="match status" value="1"/>
</dbReference>
<keyword evidence="1" id="KW-0472">Membrane</keyword>
<feature type="transmembrane region" description="Helical" evidence="1">
    <location>
        <begin position="21"/>
        <end position="38"/>
    </location>
</feature>
<dbReference type="AlphaFoldDB" id="E0TI78"/>
<name>E0TI78_PARBH</name>
<feature type="transmembrane region" description="Helical" evidence="1">
    <location>
        <begin position="50"/>
        <end position="70"/>
    </location>
</feature>
<evidence type="ECO:0000259" key="2">
    <source>
        <dbReference type="Pfam" id="PF01757"/>
    </source>
</evidence>
<feature type="transmembrane region" description="Helical" evidence="1">
    <location>
        <begin position="202"/>
        <end position="218"/>
    </location>
</feature>
<evidence type="ECO:0000256" key="1">
    <source>
        <dbReference type="SAM" id="Phobius"/>
    </source>
</evidence>
<protein>
    <submittedName>
        <fullName evidence="3">Acetyltransferase protein</fullName>
    </submittedName>
</protein>
<organism evidence="3 4">
    <name type="scientific">Parvularcula bermudensis (strain ATCC BAA-594 / HTCC2503 / KCTC 12087)</name>
    <dbReference type="NCBI Taxonomy" id="314260"/>
    <lineage>
        <taxon>Bacteria</taxon>
        <taxon>Pseudomonadati</taxon>
        <taxon>Pseudomonadota</taxon>
        <taxon>Alphaproteobacteria</taxon>
        <taxon>Parvularculales</taxon>
        <taxon>Parvularculaceae</taxon>
        <taxon>Parvularcula</taxon>
    </lineage>
</organism>
<sequence length="359" mass="39770">MPFSALNEAQITMKKQIGLQWGRATAAIAVVVGHAIAHPGNSPLTEFARFLGGVGVTLFFVISGYIMVVTTGEHRFDGRAFVQKRILRIVPLYYCATAIVAVFVILAPQFFKSTTFDLKHILYSILFIPTLEPGSKEKIEPFVKLGWTLNYEMFFYLVFALLSWLNALNRAVVISLFFCILVLIGFLVDFDSAVPTFYTRPDLLGFLAGVWLGIFALVSQGQISQPLSRVSLGLFAGLGILLLFNHQGIWDNLGMRMVLIATCTLMVAFLAFGGNRYSRNVPNVLTVLGDASYSMYLFHMFAVGFVWAVAAKFLSPGWAMLVVLTATIGGIIAGVVVYYGLERNLTLYLNRFRPKSRTP</sequence>
<dbReference type="OrthoDB" id="9767863at2"/>
<dbReference type="RefSeq" id="WP_013300391.1">
    <property type="nucleotide sequence ID" value="NC_014414.1"/>
</dbReference>
<dbReference type="EMBL" id="CP002156">
    <property type="protein sequence ID" value="ADM09417.1"/>
    <property type="molecule type" value="Genomic_DNA"/>
</dbReference>
<proteinExistence type="predicted"/>
<evidence type="ECO:0000313" key="4">
    <source>
        <dbReference type="Proteomes" id="UP000001302"/>
    </source>
</evidence>
<reference evidence="4" key="1">
    <citation type="submission" date="2010-08" db="EMBL/GenBank/DDBJ databases">
        <title>Genome sequence of Parvularcula bermudensis HTCC2503.</title>
        <authorList>
            <person name="Kang D.-M."/>
            <person name="Oh H.-M."/>
            <person name="Cho J.-C."/>
        </authorList>
    </citation>
    <scope>NUCLEOTIDE SEQUENCE [LARGE SCALE GENOMIC DNA]</scope>
    <source>
        <strain evidence="4">ATCC BAA-594 / HTCC2503 / KCTC 12087</strain>
    </source>
</reference>
<feature type="transmembrane region" description="Helical" evidence="1">
    <location>
        <begin position="293"/>
        <end position="311"/>
    </location>
</feature>
<feature type="transmembrane region" description="Helical" evidence="1">
    <location>
        <begin position="172"/>
        <end position="190"/>
    </location>
</feature>
<evidence type="ECO:0000313" key="3">
    <source>
        <dbReference type="EMBL" id="ADM09417.1"/>
    </source>
</evidence>
<reference evidence="3 4" key="2">
    <citation type="journal article" date="2011" name="J. Bacteriol.">
        <title>Complete genome sequence of strain HTCC2503T of Parvularcula bermudensis, the type species of the order "Parvularculales" in the class Alphaproteobacteria.</title>
        <authorList>
            <person name="Oh H.M."/>
            <person name="Kang I."/>
            <person name="Vergin K.L."/>
            <person name="Kang D."/>
            <person name="Rhee K.H."/>
            <person name="Giovannoni S.J."/>
            <person name="Cho J.C."/>
        </authorList>
    </citation>
    <scope>NUCLEOTIDE SEQUENCE [LARGE SCALE GENOMIC DNA]</scope>
    <source>
        <strain evidence="4">ATCC BAA-594 / HTCC2503 / KCTC 12087</strain>
    </source>
</reference>
<feature type="domain" description="Acyltransferase 3" evidence="2">
    <location>
        <begin position="18"/>
        <end position="333"/>
    </location>
</feature>
<dbReference type="Proteomes" id="UP000001302">
    <property type="component" value="Chromosome"/>
</dbReference>
<dbReference type="Pfam" id="PF01757">
    <property type="entry name" value="Acyl_transf_3"/>
    <property type="match status" value="1"/>
</dbReference>
<gene>
    <name evidence="3" type="ordered locus">PB2503_06757</name>
</gene>
<dbReference type="GO" id="GO:0016020">
    <property type="term" value="C:membrane"/>
    <property type="evidence" value="ECO:0007669"/>
    <property type="project" value="TreeGrafter"/>
</dbReference>
<feature type="transmembrane region" description="Helical" evidence="1">
    <location>
        <begin position="317"/>
        <end position="341"/>
    </location>
</feature>
<dbReference type="InterPro" id="IPR050879">
    <property type="entry name" value="Acyltransferase_3"/>
</dbReference>
<feature type="transmembrane region" description="Helical" evidence="1">
    <location>
        <begin position="253"/>
        <end position="272"/>
    </location>
</feature>
<dbReference type="GO" id="GO:0000271">
    <property type="term" value="P:polysaccharide biosynthetic process"/>
    <property type="evidence" value="ECO:0007669"/>
    <property type="project" value="TreeGrafter"/>
</dbReference>
<keyword evidence="4" id="KW-1185">Reference proteome</keyword>
<feature type="transmembrane region" description="Helical" evidence="1">
    <location>
        <begin position="230"/>
        <end position="247"/>
    </location>
</feature>
<keyword evidence="1" id="KW-0812">Transmembrane</keyword>
<dbReference type="GO" id="GO:0016747">
    <property type="term" value="F:acyltransferase activity, transferring groups other than amino-acyl groups"/>
    <property type="evidence" value="ECO:0007669"/>
    <property type="project" value="InterPro"/>
</dbReference>
<dbReference type="InterPro" id="IPR002656">
    <property type="entry name" value="Acyl_transf_3_dom"/>
</dbReference>
<dbReference type="PANTHER" id="PTHR23028">
    <property type="entry name" value="ACETYLTRANSFERASE"/>
    <property type="match status" value="1"/>
</dbReference>
<keyword evidence="1" id="KW-1133">Transmembrane helix</keyword>
<dbReference type="eggNOG" id="COG1835">
    <property type="taxonomic scope" value="Bacteria"/>
</dbReference>